<keyword evidence="9" id="KW-1185">Reference proteome</keyword>
<dbReference type="GO" id="GO:0016020">
    <property type="term" value="C:membrane"/>
    <property type="evidence" value="ECO:0007669"/>
    <property type="project" value="UniProtKB-SubCell"/>
</dbReference>
<dbReference type="InterPro" id="IPR052374">
    <property type="entry name" value="SERAC1"/>
</dbReference>
<accession>A0ABD3HTN0</accession>
<evidence type="ECO:0000256" key="7">
    <source>
        <dbReference type="SAM" id="MobiDB-lite"/>
    </source>
</evidence>
<keyword evidence="5" id="KW-0496">Mitochondrion</keyword>
<evidence type="ECO:0000256" key="1">
    <source>
        <dbReference type="ARBA" id="ARBA00004173"/>
    </source>
</evidence>
<feature type="compositionally biased region" description="Acidic residues" evidence="7">
    <location>
        <begin position="380"/>
        <end position="393"/>
    </location>
</feature>
<dbReference type="PANTHER" id="PTHR48182">
    <property type="entry name" value="PROTEIN SERAC1"/>
    <property type="match status" value="1"/>
</dbReference>
<dbReference type="PANTHER" id="PTHR48182:SF2">
    <property type="entry name" value="PROTEIN SERAC1"/>
    <property type="match status" value="1"/>
</dbReference>
<keyword evidence="6" id="KW-0472">Membrane</keyword>
<dbReference type="EMBL" id="JBJQOH010000003">
    <property type="protein sequence ID" value="KAL3694748.1"/>
    <property type="molecule type" value="Genomic_DNA"/>
</dbReference>
<evidence type="ECO:0000313" key="8">
    <source>
        <dbReference type="EMBL" id="KAL3694748.1"/>
    </source>
</evidence>
<feature type="region of interest" description="Disordered" evidence="7">
    <location>
        <begin position="340"/>
        <end position="425"/>
    </location>
</feature>
<gene>
    <name evidence="8" type="ORF">R1sor_008399</name>
</gene>
<dbReference type="Gene3D" id="3.40.50.1820">
    <property type="entry name" value="alpha/beta hydrolase"/>
    <property type="match status" value="1"/>
</dbReference>
<evidence type="ECO:0000256" key="5">
    <source>
        <dbReference type="ARBA" id="ARBA00023128"/>
    </source>
</evidence>
<proteinExistence type="predicted"/>
<dbReference type="GO" id="GO:0005783">
    <property type="term" value="C:endoplasmic reticulum"/>
    <property type="evidence" value="ECO:0007669"/>
    <property type="project" value="UniProtKB-SubCell"/>
</dbReference>
<name>A0ABD3HTN0_9MARC</name>
<feature type="compositionally biased region" description="Acidic residues" evidence="7">
    <location>
        <begin position="405"/>
        <end position="416"/>
    </location>
</feature>
<comment type="subcellular location">
    <subcellularLocation>
        <location evidence="2">Endoplasmic reticulum</location>
    </subcellularLocation>
    <subcellularLocation>
        <location evidence="3">Membrane</location>
    </subcellularLocation>
    <subcellularLocation>
        <location evidence="1">Mitochondrion</location>
    </subcellularLocation>
</comment>
<feature type="region of interest" description="Disordered" evidence="7">
    <location>
        <begin position="13"/>
        <end position="49"/>
    </location>
</feature>
<evidence type="ECO:0000256" key="6">
    <source>
        <dbReference type="ARBA" id="ARBA00023136"/>
    </source>
</evidence>
<reference evidence="8 9" key="1">
    <citation type="submission" date="2024-09" db="EMBL/GenBank/DDBJ databases">
        <title>Chromosome-scale assembly of Riccia sorocarpa.</title>
        <authorList>
            <person name="Paukszto L."/>
        </authorList>
    </citation>
    <scope>NUCLEOTIDE SEQUENCE [LARGE SCALE GENOMIC DNA]</scope>
    <source>
        <strain evidence="8">LP-2024</strain>
        <tissue evidence="8">Aerial parts of the thallus</tissue>
    </source>
</reference>
<evidence type="ECO:0000256" key="3">
    <source>
        <dbReference type="ARBA" id="ARBA00004370"/>
    </source>
</evidence>
<dbReference type="AlphaFoldDB" id="A0ABD3HTN0"/>
<sequence>MLRVLRPSTWRRRGDHGFPHPVLAADGPGNSDEETPPDNNIRRRDSSAYGFMSTDSPMDRIFFPLNENPHLTEKTTLILYFHGLAADGKYACDSEHFTIWLDGQIRGHQLSSDNHPQTTWLRSLEADLPDCKVYAASYEQYVNDNEGMADLYVLGQLMFDGFTKIDEKKICQGPVILIGHSVGGLVLKQFIVEAELREKTLVDGVDDDRSLSLLQRLVGIFYFSTPHSDSADLTRLVGRTKSPVGMALATLGSVTQRLNHQFLDRRRAWKIPTAAVFEDEHTKVGSFNDLVVTERSARMDVDVAVKIAGTDHFSICKFNAEERRYTFLKDQIAKWVKTFEPRSPKPAREGCQEEAHEEPKDESQEQEHFPATIPEGTNEGIDESSSQDEEPETLAETQGIHEESTENTEGEIEENAMSDQGSKSD</sequence>
<evidence type="ECO:0000313" key="9">
    <source>
        <dbReference type="Proteomes" id="UP001633002"/>
    </source>
</evidence>
<dbReference type="InterPro" id="IPR029058">
    <property type="entry name" value="AB_hydrolase_fold"/>
</dbReference>
<dbReference type="SUPFAM" id="SSF53474">
    <property type="entry name" value="alpha/beta-Hydrolases"/>
    <property type="match status" value="1"/>
</dbReference>
<dbReference type="GO" id="GO:0005739">
    <property type="term" value="C:mitochondrion"/>
    <property type="evidence" value="ECO:0007669"/>
    <property type="project" value="UniProtKB-SubCell"/>
</dbReference>
<evidence type="ECO:0000256" key="4">
    <source>
        <dbReference type="ARBA" id="ARBA00022824"/>
    </source>
</evidence>
<comment type="caution">
    <text evidence="8">The sequence shown here is derived from an EMBL/GenBank/DDBJ whole genome shotgun (WGS) entry which is preliminary data.</text>
</comment>
<feature type="compositionally biased region" description="Basic and acidic residues" evidence="7">
    <location>
        <begin position="340"/>
        <end position="368"/>
    </location>
</feature>
<keyword evidence="4" id="KW-0256">Endoplasmic reticulum</keyword>
<organism evidence="8 9">
    <name type="scientific">Riccia sorocarpa</name>
    <dbReference type="NCBI Taxonomy" id="122646"/>
    <lineage>
        <taxon>Eukaryota</taxon>
        <taxon>Viridiplantae</taxon>
        <taxon>Streptophyta</taxon>
        <taxon>Embryophyta</taxon>
        <taxon>Marchantiophyta</taxon>
        <taxon>Marchantiopsida</taxon>
        <taxon>Marchantiidae</taxon>
        <taxon>Marchantiales</taxon>
        <taxon>Ricciaceae</taxon>
        <taxon>Riccia</taxon>
    </lineage>
</organism>
<protein>
    <recommendedName>
        <fullName evidence="10">DUF676 domain-containing protein</fullName>
    </recommendedName>
</protein>
<evidence type="ECO:0008006" key="10">
    <source>
        <dbReference type="Google" id="ProtNLM"/>
    </source>
</evidence>
<dbReference type="Proteomes" id="UP001633002">
    <property type="component" value="Unassembled WGS sequence"/>
</dbReference>
<evidence type="ECO:0000256" key="2">
    <source>
        <dbReference type="ARBA" id="ARBA00004240"/>
    </source>
</evidence>